<dbReference type="PANTHER" id="PTHR47027">
    <property type="entry name" value="REVERSE TRANSCRIPTASE DOMAIN-CONTAINING PROTEIN"/>
    <property type="match status" value="1"/>
</dbReference>
<proteinExistence type="predicted"/>
<evidence type="ECO:0000313" key="3">
    <source>
        <dbReference type="EMBL" id="CAD6196957.1"/>
    </source>
</evidence>
<feature type="domain" description="Reverse transcriptase" evidence="2">
    <location>
        <begin position="1"/>
        <end position="103"/>
    </location>
</feature>
<sequence>MRQLGWDEEHDWENSTDIRGINIDGKVLRNLRFADDIVLFSSSTTELSSMLNDLDEVGKKIGLKMNVKKTQWMKNRFCDQSKGTVEGRDLQEVTSYIYLGREVNMVNDLQAEIGRRETRWMDRLQLHQRSHQPAEKPETASSQVSFH</sequence>
<protein>
    <recommendedName>
        <fullName evidence="2">Reverse transcriptase domain-containing protein</fullName>
    </recommendedName>
</protein>
<dbReference type="EMBL" id="CAJGYM010000083">
    <property type="protein sequence ID" value="CAD6196957.1"/>
    <property type="molecule type" value="Genomic_DNA"/>
</dbReference>
<name>A0A8S1HM03_9PELO</name>
<dbReference type="PANTHER" id="PTHR47027:SF20">
    <property type="entry name" value="REVERSE TRANSCRIPTASE-LIKE PROTEIN WITH RNA-DIRECTED DNA POLYMERASE DOMAIN"/>
    <property type="match status" value="1"/>
</dbReference>
<accession>A0A8S1HM03</accession>
<evidence type="ECO:0000313" key="4">
    <source>
        <dbReference type="Proteomes" id="UP000835052"/>
    </source>
</evidence>
<reference evidence="3" key="1">
    <citation type="submission" date="2020-10" db="EMBL/GenBank/DDBJ databases">
        <authorList>
            <person name="Kikuchi T."/>
        </authorList>
    </citation>
    <scope>NUCLEOTIDE SEQUENCE</scope>
    <source>
        <strain evidence="3">NKZ352</strain>
    </source>
</reference>
<evidence type="ECO:0000259" key="2">
    <source>
        <dbReference type="PROSITE" id="PS50878"/>
    </source>
</evidence>
<dbReference type="OrthoDB" id="5845933at2759"/>
<dbReference type="AlphaFoldDB" id="A0A8S1HM03"/>
<dbReference type="InterPro" id="IPR043502">
    <property type="entry name" value="DNA/RNA_pol_sf"/>
</dbReference>
<dbReference type="InterPro" id="IPR000477">
    <property type="entry name" value="RT_dom"/>
</dbReference>
<dbReference type="PROSITE" id="PS50878">
    <property type="entry name" value="RT_POL"/>
    <property type="match status" value="1"/>
</dbReference>
<evidence type="ECO:0000256" key="1">
    <source>
        <dbReference type="SAM" id="MobiDB-lite"/>
    </source>
</evidence>
<dbReference type="Pfam" id="PF00078">
    <property type="entry name" value="RVT_1"/>
    <property type="match status" value="1"/>
</dbReference>
<comment type="caution">
    <text evidence="3">The sequence shown here is derived from an EMBL/GenBank/DDBJ whole genome shotgun (WGS) entry which is preliminary data.</text>
</comment>
<dbReference type="Proteomes" id="UP000835052">
    <property type="component" value="Unassembled WGS sequence"/>
</dbReference>
<feature type="region of interest" description="Disordered" evidence="1">
    <location>
        <begin position="128"/>
        <end position="147"/>
    </location>
</feature>
<organism evidence="3 4">
    <name type="scientific">Caenorhabditis auriculariae</name>
    <dbReference type="NCBI Taxonomy" id="2777116"/>
    <lineage>
        <taxon>Eukaryota</taxon>
        <taxon>Metazoa</taxon>
        <taxon>Ecdysozoa</taxon>
        <taxon>Nematoda</taxon>
        <taxon>Chromadorea</taxon>
        <taxon>Rhabditida</taxon>
        <taxon>Rhabditina</taxon>
        <taxon>Rhabditomorpha</taxon>
        <taxon>Rhabditoidea</taxon>
        <taxon>Rhabditidae</taxon>
        <taxon>Peloderinae</taxon>
        <taxon>Caenorhabditis</taxon>
    </lineage>
</organism>
<dbReference type="SUPFAM" id="SSF56672">
    <property type="entry name" value="DNA/RNA polymerases"/>
    <property type="match status" value="1"/>
</dbReference>
<keyword evidence="4" id="KW-1185">Reference proteome</keyword>
<gene>
    <name evidence="3" type="ORF">CAUJ_LOCUS12868</name>
</gene>